<keyword evidence="6" id="KW-0175">Coiled coil</keyword>
<keyword evidence="3" id="KW-1005">Bacterial flagellum biogenesis</keyword>
<protein>
    <recommendedName>
        <fullName evidence="5">Flagellar protein FliT</fullName>
    </recommendedName>
</protein>
<name>A0ABX3UW12_9GAMM</name>
<proteinExistence type="predicted"/>
<evidence type="ECO:0000256" key="5">
    <source>
        <dbReference type="ARBA" id="ARBA00093797"/>
    </source>
</evidence>
<keyword evidence="8" id="KW-1185">Reference proteome</keyword>
<evidence type="ECO:0000256" key="1">
    <source>
        <dbReference type="ARBA" id="ARBA00004514"/>
    </source>
</evidence>
<dbReference type="Proteomes" id="UP000193785">
    <property type="component" value="Unassembled WGS sequence"/>
</dbReference>
<dbReference type="InterPro" id="IPR008622">
    <property type="entry name" value="FliT"/>
</dbReference>
<evidence type="ECO:0000256" key="2">
    <source>
        <dbReference type="ARBA" id="ARBA00022490"/>
    </source>
</evidence>
<sequence length="95" mass="11472">MLLNLAREEKWDDFMEMVEKYIIYLHDFIKRQAEIDGEGEKERLRHTLQKLLRNEEEIVQRLQRHLNVLSNKMTLLKQGKKCAQAYSAQNLQSFH</sequence>
<reference evidence="7 8" key="1">
    <citation type="journal article" date="2017" name="Antonie Van Leeuwenhoek">
        <title>Phylogenomic resolution of the bacterial genus Pantoea and its relationship with Erwinia and Tatumella.</title>
        <authorList>
            <person name="Palmer M."/>
            <person name="Steenkamp E.T."/>
            <person name="Coetzee M.P."/>
            <person name="Chan W.Y."/>
            <person name="van Zyl E."/>
            <person name="De Maayer P."/>
            <person name="Coutinho T.A."/>
            <person name="Blom J."/>
            <person name="Smits T.H."/>
            <person name="Duffy B."/>
            <person name="Venter S.N."/>
        </authorList>
    </citation>
    <scope>NUCLEOTIDE SEQUENCE [LARGE SCALE GENOMIC DNA]</scope>
    <source>
        <strain evidence="7 8">LMG 5345</strain>
    </source>
</reference>
<dbReference type="EMBL" id="MLJJ01000004">
    <property type="protein sequence ID" value="ORN02640.1"/>
    <property type="molecule type" value="Genomic_DNA"/>
</dbReference>
<dbReference type="Pfam" id="PF05400">
    <property type="entry name" value="FliT"/>
    <property type="match status" value="1"/>
</dbReference>
<comment type="subcellular location">
    <subcellularLocation>
        <location evidence="1">Cytoplasm</location>
        <location evidence="1">Cytosol</location>
    </subcellularLocation>
</comment>
<comment type="caution">
    <text evidence="7">The sequence shown here is derived from an EMBL/GenBank/DDBJ whole genome shotgun (WGS) entry which is preliminary data.</text>
</comment>
<evidence type="ECO:0000313" key="8">
    <source>
        <dbReference type="Proteomes" id="UP000193785"/>
    </source>
</evidence>
<evidence type="ECO:0000256" key="4">
    <source>
        <dbReference type="ARBA" id="ARBA00023186"/>
    </source>
</evidence>
<gene>
    <name evidence="7" type="ORF">HA46_03320</name>
</gene>
<feature type="coiled-coil region" evidence="6">
    <location>
        <begin position="41"/>
        <end position="72"/>
    </location>
</feature>
<keyword evidence="2" id="KW-0963">Cytoplasm</keyword>
<dbReference type="Gene3D" id="1.20.58.380">
    <property type="entry name" value="Flagellar protein flit"/>
    <property type="match status" value="1"/>
</dbReference>
<evidence type="ECO:0000313" key="7">
    <source>
        <dbReference type="EMBL" id="ORN02640.1"/>
    </source>
</evidence>
<evidence type="ECO:0000256" key="3">
    <source>
        <dbReference type="ARBA" id="ARBA00022795"/>
    </source>
</evidence>
<accession>A0ABX3UW12</accession>
<organism evidence="7 8">
    <name type="scientific">Pantoea septica</name>
    <dbReference type="NCBI Taxonomy" id="472695"/>
    <lineage>
        <taxon>Bacteria</taxon>
        <taxon>Pseudomonadati</taxon>
        <taxon>Pseudomonadota</taxon>
        <taxon>Gammaproteobacteria</taxon>
        <taxon>Enterobacterales</taxon>
        <taxon>Erwiniaceae</taxon>
        <taxon>Pantoea</taxon>
    </lineage>
</organism>
<evidence type="ECO:0000256" key="6">
    <source>
        <dbReference type="SAM" id="Coils"/>
    </source>
</evidence>
<keyword evidence="4" id="KW-0143">Chaperone</keyword>